<dbReference type="Proteomes" id="UP000034455">
    <property type="component" value="Unassembled WGS sequence"/>
</dbReference>
<keyword evidence="4 14" id="KW-0812">Transmembrane</keyword>
<gene>
    <name evidence="14" type="primary">fluC</name>
    <name evidence="14" type="synonym">crcB</name>
    <name evidence="15" type="ORF">UF66_1996</name>
</gene>
<dbReference type="GeneID" id="58097227"/>
<dbReference type="HAMAP" id="MF_00454">
    <property type="entry name" value="FluC"/>
    <property type="match status" value="1"/>
</dbReference>
<dbReference type="GO" id="GO:0046872">
    <property type="term" value="F:metal ion binding"/>
    <property type="evidence" value="ECO:0007669"/>
    <property type="project" value="UniProtKB-KW"/>
</dbReference>
<feature type="binding site" evidence="14">
    <location>
        <position position="74"/>
    </location>
    <ligand>
        <name>Na(+)</name>
        <dbReference type="ChEBI" id="CHEBI:29101"/>
        <note>structural</note>
    </ligand>
</feature>
<keyword evidence="10 14" id="KW-0407">Ion channel</keyword>
<keyword evidence="5 14" id="KW-0479">Metal-binding</keyword>
<evidence type="ECO:0000256" key="3">
    <source>
        <dbReference type="ARBA" id="ARBA00022475"/>
    </source>
</evidence>
<dbReference type="GO" id="GO:0062054">
    <property type="term" value="F:fluoride channel activity"/>
    <property type="evidence" value="ECO:0007669"/>
    <property type="project" value="UniProtKB-UniRule"/>
</dbReference>
<comment type="catalytic activity">
    <reaction evidence="12">
        <text>fluoride(in) = fluoride(out)</text>
        <dbReference type="Rhea" id="RHEA:76159"/>
        <dbReference type="ChEBI" id="CHEBI:17051"/>
    </reaction>
    <physiologicalReaction direction="left-to-right" evidence="12">
        <dbReference type="Rhea" id="RHEA:76160"/>
    </physiologicalReaction>
</comment>
<keyword evidence="8 14" id="KW-0406">Ion transport</keyword>
<evidence type="ECO:0000256" key="11">
    <source>
        <dbReference type="ARBA" id="ARBA00035120"/>
    </source>
</evidence>
<evidence type="ECO:0000256" key="2">
    <source>
        <dbReference type="ARBA" id="ARBA00022448"/>
    </source>
</evidence>
<evidence type="ECO:0000256" key="14">
    <source>
        <dbReference type="HAMAP-Rule" id="MF_00454"/>
    </source>
</evidence>
<dbReference type="Pfam" id="PF02537">
    <property type="entry name" value="CRCB"/>
    <property type="match status" value="1"/>
</dbReference>
<organism evidence="15 16">
    <name type="scientific">Staphylococcus cohnii subsp. cohnii</name>
    <dbReference type="NCBI Taxonomy" id="74704"/>
    <lineage>
        <taxon>Bacteria</taxon>
        <taxon>Bacillati</taxon>
        <taxon>Bacillota</taxon>
        <taxon>Bacilli</taxon>
        <taxon>Bacillales</taxon>
        <taxon>Staphylococcaceae</taxon>
        <taxon>Staphylococcus</taxon>
        <taxon>Staphylococcus cohnii species complex</taxon>
    </lineage>
</organism>
<evidence type="ECO:0000256" key="9">
    <source>
        <dbReference type="ARBA" id="ARBA00023136"/>
    </source>
</evidence>
<sequence length="118" mass="12777">MSQIFLVMLGGGIGAVLRSVVTNFFNNKIDSALPIATPVVNILGSFLIGLLMGLALNISWINTFLIVGVLGGLTTFSTLSSELVQMLTTNKHVFHFIVYSILQYVVSFVACLLGYFMV</sequence>
<reference evidence="15 16" key="1">
    <citation type="submission" date="2015-03" db="EMBL/GenBank/DDBJ databases">
        <title>Genome Assembly of Staphylococcus cohnii subsp. cohnii strain G22B2.</title>
        <authorList>
            <person name="Nair G."/>
            <person name="Kaur G."/>
            <person name="Khatri I."/>
            <person name="Singh N.K."/>
            <person name="Sathyabama S."/>
            <person name="Maurya S.K."/>
            <person name="Subramanian S."/>
            <person name="Agrewala J.N."/>
            <person name="Mayilraj S."/>
        </authorList>
    </citation>
    <scope>NUCLEOTIDE SEQUENCE [LARGE SCALE GENOMIC DNA]</scope>
    <source>
        <strain evidence="15 16">G22B2</strain>
    </source>
</reference>
<keyword evidence="7 14" id="KW-0915">Sodium</keyword>
<evidence type="ECO:0000256" key="10">
    <source>
        <dbReference type="ARBA" id="ARBA00023303"/>
    </source>
</evidence>
<dbReference type="AlphaFoldDB" id="A0A0M2NSL1"/>
<keyword evidence="3 14" id="KW-1003">Cell membrane</keyword>
<evidence type="ECO:0000256" key="7">
    <source>
        <dbReference type="ARBA" id="ARBA00023053"/>
    </source>
</evidence>
<evidence type="ECO:0000256" key="12">
    <source>
        <dbReference type="ARBA" id="ARBA00035585"/>
    </source>
</evidence>
<proteinExistence type="inferred from homology"/>
<keyword evidence="6 14" id="KW-1133">Transmembrane helix</keyword>
<dbReference type="PATRIC" id="fig|74704.6.peg.2053"/>
<dbReference type="PANTHER" id="PTHR28259:SF16">
    <property type="entry name" value="FLUORIDE-SPECIFIC ION CHANNEL FLUC 2"/>
    <property type="match status" value="1"/>
</dbReference>
<dbReference type="RefSeq" id="WP_019468067.1">
    <property type="nucleotide sequence ID" value="NZ_BKAS01000032.1"/>
</dbReference>
<accession>A0A0M2NSL1</accession>
<evidence type="ECO:0000313" key="16">
    <source>
        <dbReference type="Proteomes" id="UP000034455"/>
    </source>
</evidence>
<feature type="transmembrane region" description="Helical" evidence="14">
    <location>
        <begin position="93"/>
        <end position="116"/>
    </location>
</feature>
<dbReference type="GO" id="GO:0005886">
    <property type="term" value="C:plasma membrane"/>
    <property type="evidence" value="ECO:0007669"/>
    <property type="project" value="UniProtKB-SubCell"/>
</dbReference>
<evidence type="ECO:0000256" key="8">
    <source>
        <dbReference type="ARBA" id="ARBA00023065"/>
    </source>
</evidence>
<keyword evidence="9 14" id="KW-0472">Membrane</keyword>
<feature type="binding site" evidence="14">
    <location>
        <position position="71"/>
    </location>
    <ligand>
        <name>Na(+)</name>
        <dbReference type="ChEBI" id="CHEBI:29101"/>
        <note>structural</note>
    </ligand>
</feature>
<dbReference type="EMBL" id="LAKJ01000037">
    <property type="protein sequence ID" value="KKI62711.1"/>
    <property type="molecule type" value="Genomic_DNA"/>
</dbReference>
<protein>
    <recommendedName>
        <fullName evidence="14">Fluoride-specific ion channel FluC</fullName>
    </recommendedName>
</protein>
<evidence type="ECO:0000256" key="13">
    <source>
        <dbReference type="ARBA" id="ARBA00049940"/>
    </source>
</evidence>
<dbReference type="PANTHER" id="PTHR28259">
    <property type="entry name" value="FLUORIDE EXPORT PROTEIN 1-RELATED"/>
    <property type="match status" value="1"/>
</dbReference>
<evidence type="ECO:0000256" key="5">
    <source>
        <dbReference type="ARBA" id="ARBA00022723"/>
    </source>
</evidence>
<keyword evidence="2 14" id="KW-0813">Transport</keyword>
<evidence type="ECO:0000256" key="4">
    <source>
        <dbReference type="ARBA" id="ARBA00022692"/>
    </source>
</evidence>
<comment type="activity regulation">
    <text evidence="14">Na(+) is not transported, but it plays an essential structural role and its presence is essential for fluoride channel function.</text>
</comment>
<comment type="similarity">
    <text evidence="11 14">Belongs to the fluoride channel Fluc/FEX (TC 1.A.43) family.</text>
</comment>
<evidence type="ECO:0000313" key="15">
    <source>
        <dbReference type="EMBL" id="KKI62711.1"/>
    </source>
</evidence>
<comment type="caution">
    <text evidence="15">The sequence shown here is derived from an EMBL/GenBank/DDBJ whole genome shotgun (WGS) entry which is preliminary data.</text>
</comment>
<name>A0A0M2NSL1_STACC</name>
<comment type="subcellular location">
    <subcellularLocation>
        <location evidence="1 14">Cell membrane</location>
        <topology evidence="1 14">Multi-pass membrane protein</topology>
    </subcellularLocation>
</comment>
<evidence type="ECO:0000256" key="6">
    <source>
        <dbReference type="ARBA" id="ARBA00022989"/>
    </source>
</evidence>
<feature type="transmembrane region" description="Helical" evidence="14">
    <location>
        <begin position="63"/>
        <end position="81"/>
    </location>
</feature>
<dbReference type="GO" id="GO:0140114">
    <property type="term" value="P:cellular detoxification of fluoride"/>
    <property type="evidence" value="ECO:0007669"/>
    <property type="project" value="UniProtKB-UniRule"/>
</dbReference>
<dbReference type="InterPro" id="IPR003691">
    <property type="entry name" value="FluC"/>
</dbReference>
<feature type="transmembrane region" description="Helical" evidence="14">
    <location>
        <begin position="35"/>
        <end position="56"/>
    </location>
</feature>
<comment type="function">
    <text evidence="13 14">Fluoride-specific ion channel. Important for reducing fluoride concentration in the cell, thus reducing its toxicity.</text>
</comment>
<evidence type="ECO:0000256" key="1">
    <source>
        <dbReference type="ARBA" id="ARBA00004651"/>
    </source>
</evidence>